<keyword evidence="4 6" id="KW-0408">Iron</keyword>
<dbReference type="AlphaFoldDB" id="A0A1D9Q1C6"/>
<evidence type="ECO:0000313" key="7">
    <source>
        <dbReference type="EMBL" id="APA08353.1"/>
    </source>
</evidence>
<feature type="binding site" description="axial binding residue" evidence="6">
    <location>
        <position position="436"/>
    </location>
    <ligand>
        <name>heme</name>
        <dbReference type="ChEBI" id="CHEBI:30413"/>
    </ligand>
    <ligandPart>
        <name>Fe</name>
        <dbReference type="ChEBI" id="CHEBI:18248"/>
    </ligandPart>
</feature>
<name>A0A1D9Q1C6_SCLS1</name>
<accession>A0A1D9Q1C6</accession>
<proteinExistence type="inferred from homology"/>
<protein>
    <recommendedName>
        <fullName evidence="9">Cytochrome P450</fullName>
    </recommendedName>
</protein>
<dbReference type="InterPro" id="IPR001128">
    <property type="entry name" value="Cyt_P450"/>
</dbReference>
<comment type="cofactor">
    <cofactor evidence="1 6">
        <name>heme</name>
        <dbReference type="ChEBI" id="CHEBI:30413"/>
    </cofactor>
</comment>
<evidence type="ECO:0000256" key="2">
    <source>
        <dbReference type="ARBA" id="ARBA00010617"/>
    </source>
</evidence>
<evidence type="ECO:0008006" key="9">
    <source>
        <dbReference type="Google" id="ProtNLM"/>
    </source>
</evidence>
<evidence type="ECO:0000256" key="3">
    <source>
        <dbReference type="ARBA" id="ARBA00022723"/>
    </source>
</evidence>
<comment type="similarity">
    <text evidence="2">Belongs to the cytochrome P450 family.</text>
</comment>
<dbReference type="GO" id="GO:0005506">
    <property type="term" value="F:iron ion binding"/>
    <property type="evidence" value="ECO:0007669"/>
    <property type="project" value="InterPro"/>
</dbReference>
<dbReference type="GO" id="GO:0004497">
    <property type="term" value="F:monooxygenase activity"/>
    <property type="evidence" value="ECO:0007669"/>
    <property type="project" value="InterPro"/>
</dbReference>
<evidence type="ECO:0000256" key="5">
    <source>
        <dbReference type="ARBA" id="ARBA00023026"/>
    </source>
</evidence>
<dbReference type="PRINTS" id="PR00465">
    <property type="entry name" value="EP450IV"/>
</dbReference>
<dbReference type="CDD" id="cd11040">
    <property type="entry name" value="CYP7_CYP8-like"/>
    <property type="match status" value="1"/>
</dbReference>
<dbReference type="OrthoDB" id="3366823at2759"/>
<reference evidence="8" key="1">
    <citation type="journal article" date="2017" name="Genome Biol. Evol.">
        <title>The complete genome sequence of the phytopathogenic fungus Sclerotinia sclerotiorum reveals insights into the genome architecture of broad host range pathogens.</title>
        <authorList>
            <person name="Derbyshire M."/>
            <person name="Denton-Giles M."/>
            <person name="Hegedus D."/>
            <person name="Seifbarghy S."/>
            <person name="Rollins J."/>
            <person name="van Kan J."/>
            <person name="Seidl M.F."/>
            <person name="Faino L."/>
            <person name="Mbengue M."/>
            <person name="Navaud O."/>
            <person name="Raffaele S."/>
            <person name="Hammond-Kosack K."/>
            <person name="Heard S."/>
            <person name="Oliver R."/>
        </authorList>
    </citation>
    <scope>NUCLEOTIDE SEQUENCE [LARGE SCALE GENOMIC DNA]</scope>
    <source>
        <strain evidence="8">ATCC 18683 / 1980 / Ss-1</strain>
    </source>
</reference>
<dbReference type="Gene3D" id="1.10.630.10">
    <property type="entry name" value="Cytochrome P450"/>
    <property type="match status" value="1"/>
</dbReference>
<evidence type="ECO:0000256" key="4">
    <source>
        <dbReference type="ARBA" id="ARBA00023004"/>
    </source>
</evidence>
<sequence>MVDNARLCFLFALIVIALCIHMVVPLKIKRVSSAPVRIQPKIPVIGHIIGVLWYKNEYYNILSQKFGFPIFSLSMISQEIHVIASPDLMSHLHRKHKAISLWQLEGRFTAQLAGLSESGRDRLLANVFFGSDTSSLMIKGIKIIQGALSPLGGMKRMLQVAALATKNRLDNQATPARNNRTDLFEWVRHELTIVTTESLYGDGNPYRDPNVEAGFWSFSEGSMNLLLPDFVSNIIATKALRGRYAVEEGFRRYFSTGAYLSGSELMKNRYELLVDKTDDSHKDLAKHETLNDIAVLSNTIPTTFWVIFHVFSDAQLVEKIRTQVEGITTSEVSAQGTIRKINLEKLNQVPIISSMILETLRFRSTGTGPRLVMEDTFVGRDQYLLKKDSMVIIANRRLHFDKNAWGETADSFQPDRFCSRVPANAFRAFGGGVNKCPGQAFVTPLMAAFIAMLAMRFDIIPNGDEWTDPGQDLSNMSTQIAPPKKRFMVDIIPREGMKDIAWSCEV</sequence>
<dbReference type="Pfam" id="PF00067">
    <property type="entry name" value="p450"/>
    <property type="match status" value="1"/>
</dbReference>
<evidence type="ECO:0000313" key="8">
    <source>
        <dbReference type="Proteomes" id="UP000177798"/>
    </source>
</evidence>
<dbReference type="PANTHER" id="PTHR47582:SF1">
    <property type="entry name" value="P450, PUTATIVE (EUROFUNG)-RELATED"/>
    <property type="match status" value="1"/>
</dbReference>
<dbReference type="PANTHER" id="PTHR47582">
    <property type="entry name" value="P450, PUTATIVE (EUROFUNG)-RELATED"/>
    <property type="match status" value="1"/>
</dbReference>
<dbReference type="Proteomes" id="UP000177798">
    <property type="component" value="Chromosome 3"/>
</dbReference>
<dbReference type="GO" id="GO:0020037">
    <property type="term" value="F:heme binding"/>
    <property type="evidence" value="ECO:0007669"/>
    <property type="project" value="InterPro"/>
</dbReference>
<gene>
    <name evidence="7" type="ORF">sscle_03g031230</name>
</gene>
<evidence type="ECO:0000256" key="1">
    <source>
        <dbReference type="ARBA" id="ARBA00001971"/>
    </source>
</evidence>
<dbReference type="VEuPathDB" id="FungiDB:sscle_03g031230"/>
<evidence type="ECO:0000256" key="6">
    <source>
        <dbReference type="PIRSR" id="PIRSR602403-1"/>
    </source>
</evidence>
<dbReference type="InterPro" id="IPR002403">
    <property type="entry name" value="Cyt_P450_E_grp-IV"/>
</dbReference>
<dbReference type="InterPro" id="IPR036396">
    <property type="entry name" value="Cyt_P450_sf"/>
</dbReference>
<dbReference type="InterPro" id="IPR053007">
    <property type="entry name" value="CYP450_monoxygenase_sec-met"/>
</dbReference>
<dbReference type="GO" id="GO:0016705">
    <property type="term" value="F:oxidoreductase activity, acting on paired donors, with incorporation or reduction of molecular oxygen"/>
    <property type="evidence" value="ECO:0007669"/>
    <property type="project" value="InterPro"/>
</dbReference>
<keyword evidence="6" id="KW-0349">Heme</keyword>
<organism evidence="7 8">
    <name type="scientific">Sclerotinia sclerotiorum (strain ATCC 18683 / 1980 / Ss-1)</name>
    <name type="common">White mold</name>
    <name type="synonym">Whetzelinia sclerotiorum</name>
    <dbReference type="NCBI Taxonomy" id="665079"/>
    <lineage>
        <taxon>Eukaryota</taxon>
        <taxon>Fungi</taxon>
        <taxon>Dikarya</taxon>
        <taxon>Ascomycota</taxon>
        <taxon>Pezizomycotina</taxon>
        <taxon>Leotiomycetes</taxon>
        <taxon>Helotiales</taxon>
        <taxon>Sclerotiniaceae</taxon>
        <taxon>Sclerotinia</taxon>
    </lineage>
</organism>
<dbReference type="SUPFAM" id="SSF48264">
    <property type="entry name" value="Cytochrome P450"/>
    <property type="match status" value="1"/>
</dbReference>
<keyword evidence="5" id="KW-0843">Virulence</keyword>
<dbReference type="EMBL" id="CP017816">
    <property type="protein sequence ID" value="APA08353.1"/>
    <property type="molecule type" value="Genomic_DNA"/>
</dbReference>
<keyword evidence="3 6" id="KW-0479">Metal-binding</keyword>